<reference evidence="8 9" key="1">
    <citation type="submission" date="2020-05" db="EMBL/GenBank/DDBJ databases">
        <title>Sulfurimonas marisnigri, sp. nov., and Sulfurimonas baltica, sp. nov., manganese oxide reducing chemolithoautotrophs of the class Epsilonproteobacteria isolated from the pelagic redoxclines of the Black and Baltic Seas and emended description of the genus Sulfurimonas.</title>
        <authorList>
            <person name="Henkel J.V."/>
            <person name="Laudan C."/>
            <person name="Werner J."/>
            <person name="Neu T."/>
            <person name="Plewe S."/>
            <person name="Sproer C."/>
            <person name="Bunk B."/>
            <person name="Schulz-Vogt H.N."/>
        </authorList>
    </citation>
    <scope>NUCLEOTIDE SEQUENCE [LARGE SCALE GENOMIC DNA]</scope>
    <source>
        <strain evidence="8 9">SoZ1</strain>
    </source>
</reference>
<evidence type="ECO:0000256" key="4">
    <source>
        <dbReference type="ARBA" id="ARBA00022989"/>
    </source>
</evidence>
<evidence type="ECO:0000313" key="8">
    <source>
        <dbReference type="EMBL" id="QOY54632.1"/>
    </source>
</evidence>
<feature type="transmembrane region" description="Helical" evidence="7">
    <location>
        <begin position="246"/>
        <end position="263"/>
    </location>
</feature>
<keyword evidence="3 6" id="KW-0812">Transmembrane</keyword>
<evidence type="ECO:0000256" key="1">
    <source>
        <dbReference type="ARBA" id="ARBA00004141"/>
    </source>
</evidence>
<dbReference type="InterPro" id="IPR037294">
    <property type="entry name" value="ABC_BtuC-like"/>
</dbReference>
<dbReference type="SUPFAM" id="SSF81345">
    <property type="entry name" value="ABC transporter involved in vitamin B12 uptake, BtuC"/>
    <property type="match status" value="1"/>
</dbReference>
<proteinExistence type="inferred from homology"/>
<dbReference type="InterPro" id="IPR001626">
    <property type="entry name" value="ABC_TroCD"/>
</dbReference>
<gene>
    <name evidence="8" type="ORF">HUE87_12355</name>
</gene>
<feature type="transmembrane region" description="Helical" evidence="7">
    <location>
        <begin position="12"/>
        <end position="33"/>
    </location>
</feature>
<sequence length="265" mass="28413">MLEIFEYEFMQRAFLAGIIIAILASVSGTFIVLRRYSMISETLAHSALVGVAVGLVAGLNPLWMAVVFAILSAWLIEYLRSSFALYSDAVLAILLSGSLAVAVIIVSLGGAFNNSLFSYLFGSILSVSSEDVVTIAIFGTISLSTLLFFSKELYFIAYDEEVAKTSGIKVKLLNFLLVSVVAVIIALSIRVVGSLLIGALMVIPTVSALQFKVGFLKTVIISLLIAIVSVTVGMILSFYFSIPSGATIVLCVITIFITSLIVNRR</sequence>
<feature type="transmembrane region" description="Helical" evidence="7">
    <location>
        <begin position="170"/>
        <end position="189"/>
    </location>
</feature>
<evidence type="ECO:0000256" key="7">
    <source>
        <dbReference type="SAM" id="Phobius"/>
    </source>
</evidence>
<dbReference type="Gene3D" id="1.10.3470.10">
    <property type="entry name" value="ABC transporter involved in vitamin B12 uptake, BtuC"/>
    <property type="match status" value="1"/>
</dbReference>
<feature type="transmembrane region" description="Helical" evidence="7">
    <location>
        <begin position="218"/>
        <end position="240"/>
    </location>
</feature>
<evidence type="ECO:0000256" key="5">
    <source>
        <dbReference type="ARBA" id="ARBA00023136"/>
    </source>
</evidence>
<dbReference type="AlphaFoldDB" id="A0A7S7M032"/>
<dbReference type="RefSeq" id="WP_194366677.1">
    <property type="nucleotide sequence ID" value="NZ_CP054493.1"/>
</dbReference>
<comment type="similarity">
    <text evidence="2 6">Belongs to the ABC-3 integral membrane protein family.</text>
</comment>
<feature type="transmembrane region" description="Helical" evidence="7">
    <location>
        <begin position="88"/>
        <end position="112"/>
    </location>
</feature>
<keyword evidence="4 7" id="KW-1133">Transmembrane helix</keyword>
<dbReference type="PANTHER" id="PTHR30477:SF0">
    <property type="entry name" value="METAL TRANSPORT SYSTEM MEMBRANE PROTEIN TM_0125-RELATED"/>
    <property type="match status" value="1"/>
</dbReference>
<keyword evidence="9" id="KW-1185">Reference proteome</keyword>
<evidence type="ECO:0000256" key="3">
    <source>
        <dbReference type="ARBA" id="ARBA00022692"/>
    </source>
</evidence>
<name>A0A7S7M032_9BACT</name>
<evidence type="ECO:0000256" key="2">
    <source>
        <dbReference type="ARBA" id="ARBA00008034"/>
    </source>
</evidence>
<evidence type="ECO:0000313" key="9">
    <source>
        <dbReference type="Proteomes" id="UP000593836"/>
    </source>
</evidence>
<evidence type="ECO:0000256" key="6">
    <source>
        <dbReference type="RuleBase" id="RU003943"/>
    </source>
</evidence>
<keyword evidence="6" id="KW-0813">Transport</keyword>
<feature type="transmembrane region" description="Helical" evidence="7">
    <location>
        <begin position="45"/>
        <end position="76"/>
    </location>
</feature>
<comment type="subcellular location">
    <subcellularLocation>
        <location evidence="6">Cell membrane</location>
        <topology evidence="6">Multi-pass membrane protein</topology>
    </subcellularLocation>
    <subcellularLocation>
        <location evidence="1">Membrane</location>
        <topology evidence="1">Multi-pass membrane protein</topology>
    </subcellularLocation>
</comment>
<organism evidence="8 9">
    <name type="scientific">Candidatus Sulfurimonas marisnigri</name>
    <dbReference type="NCBI Taxonomy" id="2740405"/>
    <lineage>
        <taxon>Bacteria</taxon>
        <taxon>Pseudomonadati</taxon>
        <taxon>Campylobacterota</taxon>
        <taxon>Epsilonproteobacteria</taxon>
        <taxon>Campylobacterales</taxon>
        <taxon>Sulfurimonadaceae</taxon>
        <taxon>Sulfurimonas</taxon>
    </lineage>
</organism>
<dbReference type="Pfam" id="PF00950">
    <property type="entry name" value="ABC-3"/>
    <property type="match status" value="1"/>
</dbReference>
<dbReference type="GO" id="GO:0043190">
    <property type="term" value="C:ATP-binding cassette (ABC) transporter complex"/>
    <property type="evidence" value="ECO:0007669"/>
    <property type="project" value="InterPro"/>
</dbReference>
<feature type="transmembrane region" description="Helical" evidence="7">
    <location>
        <begin position="195"/>
        <end position="211"/>
    </location>
</feature>
<accession>A0A7S7M032</accession>
<feature type="transmembrane region" description="Helical" evidence="7">
    <location>
        <begin position="132"/>
        <end position="149"/>
    </location>
</feature>
<dbReference type="PANTHER" id="PTHR30477">
    <property type="entry name" value="ABC-TRANSPORTER METAL-BINDING PROTEIN"/>
    <property type="match status" value="1"/>
</dbReference>
<dbReference type="GO" id="GO:0055085">
    <property type="term" value="P:transmembrane transport"/>
    <property type="evidence" value="ECO:0007669"/>
    <property type="project" value="InterPro"/>
</dbReference>
<dbReference type="GO" id="GO:0010043">
    <property type="term" value="P:response to zinc ion"/>
    <property type="evidence" value="ECO:0007669"/>
    <property type="project" value="TreeGrafter"/>
</dbReference>
<keyword evidence="5 7" id="KW-0472">Membrane</keyword>
<dbReference type="EMBL" id="CP054493">
    <property type="protein sequence ID" value="QOY54632.1"/>
    <property type="molecule type" value="Genomic_DNA"/>
</dbReference>
<protein>
    <submittedName>
        <fullName evidence="8">Metal ABC transporter permease</fullName>
    </submittedName>
</protein>
<dbReference type="KEGG" id="smas:HUE87_12355"/>
<dbReference type="Proteomes" id="UP000593836">
    <property type="component" value="Chromosome"/>
</dbReference>